<dbReference type="GeneID" id="31362980"/>
<dbReference type="EMBL" id="ADBJ01000033">
    <property type="protein sequence ID" value="EFA79640.1"/>
    <property type="molecule type" value="Genomic_DNA"/>
</dbReference>
<accession>D3BG48</accession>
<dbReference type="Proteomes" id="UP000001396">
    <property type="component" value="Unassembled WGS sequence"/>
</dbReference>
<gene>
    <name evidence="1" type="ORF">PPL_07499</name>
</gene>
<evidence type="ECO:0000313" key="2">
    <source>
        <dbReference type="Proteomes" id="UP000001396"/>
    </source>
</evidence>
<protein>
    <submittedName>
        <fullName evidence="1">Uncharacterized protein</fullName>
    </submittedName>
</protein>
<dbReference type="RefSeq" id="XP_020431761.1">
    <property type="nucleotide sequence ID" value="XM_020578334.1"/>
</dbReference>
<dbReference type="SUPFAM" id="SSF50965">
    <property type="entry name" value="Galactose oxidase, central domain"/>
    <property type="match status" value="1"/>
</dbReference>
<proteinExistence type="predicted"/>
<evidence type="ECO:0000313" key="1">
    <source>
        <dbReference type="EMBL" id="EFA79640.1"/>
    </source>
</evidence>
<dbReference type="Gene3D" id="2.130.10.10">
    <property type="entry name" value="YVTN repeat-like/Quinoprotein amine dehydrogenase"/>
    <property type="match status" value="1"/>
</dbReference>
<comment type="caution">
    <text evidence="1">The sequence shown here is derived from an EMBL/GenBank/DDBJ whole genome shotgun (WGS) entry which is preliminary data.</text>
</comment>
<keyword evidence="2" id="KW-1185">Reference proteome</keyword>
<organism evidence="1 2">
    <name type="scientific">Heterostelium pallidum (strain ATCC 26659 / Pp 5 / PN500)</name>
    <name type="common">Cellular slime mold</name>
    <name type="synonym">Polysphondylium pallidum</name>
    <dbReference type="NCBI Taxonomy" id="670386"/>
    <lineage>
        <taxon>Eukaryota</taxon>
        <taxon>Amoebozoa</taxon>
        <taxon>Evosea</taxon>
        <taxon>Eumycetozoa</taxon>
        <taxon>Dictyostelia</taxon>
        <taxon>Acytosteliales</taxon>
        <taxon>Acytosteliaceae</taxon>
        <taxon>Heterostelium</taxon>
    </lineage>
</organism>
<dbReference type="InterPro" id="IPR011043">
    <property type="entry name" value="Gal_Oxase/kelch_b-propeller"/>
</dbReference>
<reference evidence="1 2" key="1">
    <citation type="journal article" date="2011" name="Genome Res.">
        <title>Phylogeny-wide analysis of social amoeba genomes highlights ancient origins for complex intercellular communication.</title>
        <authorList>
            <person name="Heidel A.J."/>
            <person name="Lawal H.M."/>
            <person name="Felder M."/>
            <person name="Schilde C."/>
            <person name="Helps N.R."/>
            <person name="Tunggal B."/>
            <person name="Rivero F."/>
            <person name="John U."/>
            <person name="Schleicher M."/>
            <person name="Eichinger L."/>
            <person name="Platzer M."/>
            <person name="Noegel A.A."/>
            <person name="Schaap P."/>
            <person name="Gloeckner G."/>
        </authorList>
    </citation>
    <scope>NUCLEOTIDE SEQUENCE [LARGE SCALE GENOMIC DNA]</scope>
    <source>
        <strain evidence="2">ATCC 26659 / Pp 5 / PN500</strain>
    </source>
</reference>
<name>D3BG48_HETP5</name>
<sequence>MIGVDQCSNGTNKTVTKIYKYNINDSTFERYSTIKINTSYHQFPFIFKGNVYTLTPYIKKILKFDINNKTTVELPIEIPQHPSTRAACTDGNGNIYILSDTLGLQRISIDDNQIVVETIIDFTVIKYFHYIGFNRMMVKLTFIQSKEKIEISCSHLKIINGNLFSKMTNSIES</sequence>
<dbReference type="InterPro" id="IPR015943">
    <property type="entry name" value="WD40/YVTN_repeat-like_dom_sf"/>
</dbReference>
<dbReference type="AlphaFoldDB" id="D3BG48"/>
<dbReference type="InParanoid" id="D3BG48"/>